<dbReference type="InterPro" id="IPR037257">
    <property type="entry name" value="T2SS_E_N_sf"/>
</dbReference>
<dbReference type="KEGG" id="ypa:YPA_2928"/>
<dbReference type="NCBIfam" id="NF007755">
    <property type="entry name" value="PRK10436.1"/>
    <property type="match status" value="1"/>
</dbReference>
<keyword evidence="3" id="KW-0067">ATP-binding</keyword>
<dbReference type="CDD" id="cd01129">
    <property type="entry name" value="PulE-GspE-like"/>
    <property type="match status" value="1"/>
</dbReference>
<gene>
    <name evidence="5" type="ordered locus">YPA_2928</name>
</gene>
<evidence type="ECO:0000256" key="1">
    <source>
        <dbReference type="ARBA" id="ARBA00006611"/>
    </source>
</evidence>
<dbReference type="GO" id="GO:0005524">
    <property type="term" value="F:ATP binding"/>
    <property type="evidence" value="ECO:0007669"/>
    <property type="project" value="UniProtKB-KW"/>
</dbReference>
<dbReference type="AlphaFoldDB" id="A0A0H2YBC2"/>
<accession>A0A0H2YBC2</accession>
<protein>
    <submittedName>
        <fullName evidence="5">Putative type II secretion system protein</fullName>
    </submittedName>
</protein>
<keyword evidence="2" id="KW-0547">Nucleotide-binding</keyword>
<dbReference type="EMBL" id="CP000308">
    <property type="protein sequence ID" value="ABG14890.1"/>
    <property type="molecule type" value="Genomic_DNA"/>
</dbReference>
<evidence type="ECO:0000313" key="6">
    <source>
        <dbReference type="Proteomes" id="UP000001971"/>
    </source>
</evidence>
<dbReference type="GO" id="GO:0016887">
    <property type="term" value="F:ATP hydrolysis activity"/>
    <property type="evidence" value="ECO:0007669"/>
    <property type="project" value="TreeGrafter"/>
</dbReference>
<dbReference type="PROSITE" id="PS00662">
    <property type="entry name" value="T2SP_E"/>
    <property type="match status" value="1"/>
</dbReference>
<sequence length="518" mass="57361">MIRPHQMAEFIVSSFETISDELHLLCRRYRAVALTLDGKSLSIASAQTVDEALLTALRFTCGRQVRVEYWPEAKIEQSLYLGSPTKNNLNSSINNGLNSALLSQKGGDPSRVKPHNQQQQTIDDTVFDNESDTPVIQFITQTLSLAIQKRASDIHFEPYQHHYRVRLRIDGVLHEFTPPEAEWAARISSCLKVMAKLNIAERRLPQDGQLTLPFGDSHYSMRIATLPTQYGEKVVLRILQIQQQTTLEKLGMTDAALKQLTQALSAPQGLILVTGPTGSGKTITLYCSLARLNQTQRNICSVEDPIEIPVNGINQTQVNSKIGLDFSRILRAILRQDPDVIMVGEIRDNETASIAVNAAQTGHLVLSTLHTNSTAETLIRMAQMGIERHLIASSLKLVIAQRLVRRLCLHCRQAASHPFIPPAHIRSGPIQHYLAVGCEHCCTGYYGRTGIYEMLSVTPQIQQAILNNASPVKLVQIAQKQEQTALLCSGLALIEKGITTLSEINRVVGFVAETEVTS</sequence>
<dbReference type="InterPro" id="IPR027417">
    <property type="entry name" value="P-loop_NTPase"/>
</dbReference>
<evidence type="ECO:0000256" key="3">
    <source>
        <dbReference type="ARBA" id="ARBA00022840"/>
    </source>
</evidence>
<dbReference type="PANTHER" id="PTHR30258">
    <property type="entry name" value="TYPE II SECRETION SYSTEM PROTEIN GSPE-RELATED"/>
    <property type="match status" value="1"/>
</dbReference>
<dbReference type="Pfam" id="PF00437">
    <property type="entry name" value="T2SSE"/>
    <property type="match status" value="1"/>
</dbReference>
<dbReference type="InterPro" id="IPR001482">
    <property type="entry name" value="T2SS/T4SS_dom"/>
</dbReference>
<evidence type="ECO:0000313" key="5">
    <source>
        <dbReference type="EMBL" id="ABG14890.1"/>
    </source>
</evidence>
<organism evidence="5 6">
    <name type="scientific">Yersinia pestis bv. Antiqua (strain Antiqua)</name>
    <dbReference type="NCBI Taxonomy" id="360102"/>
    <lineage>
        <taxon>Bacteria</taxon>
        <taxon>Pseudomonadati</taxon>
        <taxon>Pseudomonadota</taxon>
        <taxon>Gammaproteobacteria</taxon>
        <taxon>Enterobacterales</taxon>
        <taxon>Yersiniaceae</taxon>
        <taxon>Yersinia</taxon>
    </lineage>
</organism>
<dbReference type="Gene3D" id="3.30.300.160">
    <property type="entry name" value="Type II secretion system, protein E, N-terminal domain"/>
    <property type="match status" value="1"/>
</dbReference>
<feature type="domain" description="Bacterial type II secretion system protein E" evidence="4">
    <location>
        <begin position="334"/>
        <end position="348"/>
    </location>
</feature>
<dbReference type="PANTHER" id="PTHR30258:SF1">
    <property type="entry name" value="PROTEIN TRANSPORT PROTEIN HOFB HOMOLOG"/>
    <property type="match status" value="1"/>
</dbReference>
<proteinExistence type="inferred from homology"/>
<dbReference type="Proteomes" id="UP000001971">
    <property type="component" value="Chromosome"/>
</dbReference>
<dbReference type="Gene3D" id="3.40.50.300">
    <property type="entry name" value="P-loop containing nucleotide triphosphate hydrolases"/>
    <property type="match status" value="1"/>
</dbReference>
<evidence type="ECO:0000256" key="2">
    <source>
        <dbReference type="ARBA" id="ARBA00022741"/>
    </source>
</evidence>
<dbReference type="SUPFAM" id="SSF52540">
    <property type="entry name" value="P-loop containing nucleoside triphosphate hydrolases"/>
    <property type="match status" value="1"/>
</dbReference>
<evidence type="ECO:0000259" key="4">
    <source>
        <dbReference type="PROSITE" id="PS00662"/>
    </source>
</evidence>
<comment type="similarity">
    <text evidence="1">Belongs to the GSP E family.</text>
</comment>
<dbReference type="Gene3D" id="3.30.450.90">
    <property type="match status" value="1"/>
</dbReference>
<dbReference type="GO" id="GO:0005886">
    <property type="term" value="C:plasma membrane"/>
    <property type="evidence" value="ECO:0007669"/>
    <property type="project" value="TreeGrafter"/>
</dbReference>
<name>A0A0H2YBC2_YERPA</name>
<reference evidence="5 6" key="1">
    <citation type="journal article" date="2006" name="J. Bacteriol.">
        <title>Complete genome sequence of Yersinia pestis strains Antiqua and Nepal516: evidence of gene reduction in an emerging pathogen.</title>
        <authorList>
            <person name="Chain P.S."/>
            <person name="Hu P."/>
            <person name="Malfatti S.A."/>
            <person name="Radnedge L."/>
            <person name="Larimer F."/>
            <person name="Vergez L.M."/>
            <person name="Worsham P."/>
            <person name="Chu M.C."/>
            <person name="Andersen G.L."/>
        </authorList>
    </citation>
    <scope>NUCLEOTIDE SEQUENCE [LARGE SCALE GENOMIC DNA]</scope>
    <source>
        <strain evidence="5 6">Antiqua</strain>
    </source>
</reference>